<dbReference type="Pfam" id="PF13359">
    <property type="entry name" value="DDE_Tnp_4"/>
    <property type="match status" value="1"/>
</dbReference>
<dbReference type="Proteomes" id="UP000022910">
    <property type="component" value="Unassembled WGS sequence"/>
</dbReference>
<feature type="signal peptide" evidence="8">
    <location>
        <begin position="1"/>
        <end position="23"/>
    </location>
</feature>
<dbReference type="GO" id="GO:0046872">
    <property type="term" value="F:metal ion binding"/>
    <property type="evidence" value="ECO:0007669"/>
    <property type="project" value="UniProtKB-KW"/>
</dbReference>
<dbReference type="EMBL" id="JEMT01026012">
    <property type="protein sequence ID" value="EXX60179.1"/>
    <property type="molecule type" value="Genomic_DNA"/>
</dbReference>
<evidence type="ECO:0000256" key="4">
    <source>
        <dbReference type="ARBA" id="ARBA00022722"/>
    </source>
</evidence>
<gene>
    <name evidence="10" type="ORF">RirG_182340</name>
</gene>
<feature type="chain" id="PRO_5001474293" description="DDE Tnp4 domain-containing protein" evidence="8">
    <location>
        <begin position="24"/>
        <end position="425"/>
    </location>
</feature>
<reference evidence="10 11" key="1">
    <citation type="submission" date="2014-02" db="EMBL/GenBank/DDBJ databases">
        <title>Single nucleus genome sequencing reveals high similarity among nuclei of an endomycorrhizal fungus.</title>
        <authorList>
            <person name="Lin K."/>
            <person name="Geurts R."/>
            <person name="Zhang Z."/>
            <person name="Limpens E."/>
            <person name="Saunders D.G."/>
            <person name="Mu D."/>
            <person name="Pang E."/>
            <person name="Cao H."/>
            <person name="Cha H."/>
            <person name="Lin T."/>
            <person name="Zhou Q."/>
            <person name="Shang Y."/>
            <person name="Li Y."/>
            <person name="Ivanov S."/>
            <person name="Sharma T."/>
            <person name="Velzen R.V."/>
            <person name="Ruijter N.D."/>
            <person name="Aanen D.K."/>
            <person name="Win J."/>
            <person name="Kamoun S."/>
            <person name="Bisseling T."/>
            <person name="Huang S."/>
        </authorList>
    </citation>
    <scope>NUCLEOTIDE SEQUENCE [LARGE SCALE GENOMIC DNA]</scope>
    <source>
        <strain evidence="11">DAOM197198w</strain>
    </source>
</reference>
<dbReference type="PANTHER" id="PTHR22930">
    <property type="match status" value="1"/>
</dbReference>
<accession>A0A015JYP1</accession>
<dbReference type="InterPro" id="IPR027806">
    <property type="entry name" value="HARBI1_dom"/>
</dbReference>
<organism evidence="10 11">
    <name type="scientific">Rhizophagus irregularis (strain DAOM 197198w)</name>
    <name type="common">Glomus intraradices</name>
    <dbReference type="NCBI Taxonomy" id="1432141"/>
    <lineage>
        <taxon>Eukaryota</taxon>
        <taxon>Fungi</taxon>
        <taxon>Fungi incertae sedis</taxon>
        <taxon>Mucoromycota</taxon>
        <taxon>Glomeromycotina</taxon>
        <taxon>Glomeromycetes</taxon>
        <taxon>Glomerales</taxon>
        <taxon>Glomeraceae</taxon>
        <taxon>Rhizophagus</taxon>
    </lineage>
</organism>
<dbReference type="AlphaFoldDB" id="A0A015JYP1"/>
<evidence type="ECO:0000256" key="6">
    <source>
        <dbReference type="ARBA" id="ARBA00022801"/>
    </source>
</evidence>
<dbReference type="GO" id="GO:0004518">
    <property type="term" value="F:nuclease activity"/>
    <property type="evidence" value="ECO:0007669"/>
    <property type="project" value="UniProtKB-KW"/>
</dbReference>
<comment type="caution">
    <text evidence="10">The sequence shown here is derived from an EMBL/GenBank/DDBJ whole genome shotgun (WGS) entry which is preliminary data.</text>
</comment>
<dbReference type="HOGENOM" id="CLU_018552_3_2_1"/>
<evidence type="ECO:0000256" key="5">
    <source>
        <dbReference type="ARBA" id="ARBA00022723"/>
    </source>
</evidence>
<evidence type="ECO:0000256" key="7">
    <source>
        <dbReference type="ARBA" id="ARBA00023242"/>
    </source>
</evidence>
<protein>
    <recommendedName>
        <fullName evidence="9">DDE Tnp4 domain-containing protein</fullName>
    </recommendedName>
</protein>
<keyword evidence="4" id="KW-0540">Nuclease</keyword>
<evidence type="ECO:0000256" key="2">
    <source>
        <dbReference type="ARBA" id="ARBA00004123"/>
    </source>
</evidence>
<comment type="subcellular location">
    <subcellularLocation>
        <location evidence="2">Nucleus</location>
    </subcellularLocation>
</comment>
<keyword evidence="5" id="KW-0479">Metal-binding</keyword>
<proteinExistence type="inferred from homology"/>
<keyword evidence="8" id="KW-0732">Signal</keyword>
<comment type="cofactor">
    <cofactor evidence="1">
        <name>a divalent metal cation</name>
        <dbReference type="ChEBI" id="CHEBI:60240"/>
    </cofactor>
</comment>
<dbReference type="OMA" id="AEPNCKV"/>
<name>A0A015JYP1_RHIIW</name>
<dbReference type="GO" id="GO:0016787">
    <property type="term" value="F:hydrolase activity"/>
    <property type="evidence" value="ECO:0007669"/>
    <property type="project" value="UniProtKB-KW"/>
</dbReference>
<dbReference type="STRING" id="1432141.A0A015JYP1"/>
<dbReference type="OrthoDB" id="2374072at2759"/>
<evidence type="ECO:0000256" key="3">
    <source>
        <dbReference type="ARBA" id="ARBA00006958"/>
    </source>
</evidence>
<keyword evidence="6" id="KW-0378">Hydrolase</keyword>
<evidence type="ECO:0000313" key="11">
    <source>
        <dbReference type="Proteomes" id="UP000022910"/>
    </source>
</evidence>
<comment type="similarity">
    <text evidence="3">Belongs to the HARBI1 family.</text>
</comment>
<sequence length="425" mass="49452">MNIQRHSLFVSIIYLIFLDQTDSSSEETSDENNDLLFYYECIDVIERNNSLRAVHRQARRARSFCWFNNICSSWENMEFKRHFRITKTTFEWLCTEIAPILLQRNNSRGAPRLPIKQKVSVTLWFLATGQSYRTLGQLFALGETTICFIIRSVLYAIKCHFLSSKIRFPNNYTEFSNIAKKFKRKAGIPYAIGAIDGSHIPIKAPKEYPMDYYNRKGFYSIVLQAVVDSYGRFIDIFVGYPGSTHDSRIFHNSPLYYMLSSSSSVIPSNSYILGDAGYPCQNWLLTPYRDNGRLTQIQTYYNTKHSQTRISVEQAFGKLKSRFRCLINPIATSLETAILIVTTSCILHNICEEREEDMLDDDEYFDDQNNFHTLSNNNNASEVTNTIRDNLANYLWNKKILRDNRRSRYNIISDSEDEIDIEVSE</sequence>
<dbReference type="GO" id="GO:0005634">
    <property type="term" value="C:nucleus"/>
    <property type="evidence" value="ECO:0007669"/>
    <property type="project" value="UniProtKB-SubCell"/>
</dbReference>
<feature type="domain" description="DDE Tnp4" evidence="9">
    <location>
        <begin position="195"/>
        <end position="349"/>
    </location>
</feature>
<evidence type="ECO:0000256" key="8">
    <source>
        <dbReference type="SAM" id="SignalP"/>
    </source>
</evidence>
<evidence type="ECO:0000259" key="9">
    <source>
        <dbReference type="Pfam" id="PF13359"/>
    </source>
</evidence>
<evidence type="ECO:0000313" key="10">
    <source>
        <dbReference type="EMBL" id="EXX60179.1"/>
    </source>
</evidence>
<dbReference type="InterPro" id="IPR045249">
    <property type="entry name" value="HARBI1-like"/>
</dbReference>
<dbReference type="PANTHER" id="PTHR22930:SF85">
    <property type="entry name" value="GH03217P-RELATED"/>
    <property type="match status" value="1"/>
</dbReference>
<keyword evidence="7" id="KW-0539">Nucleus</keyword>
<evidence type="ECO:0000256" key="1">
    <source>
        <dbReference type="ARBA" id="ARBA00001968"/>
    </source>
</evidence>
<keyword evidence="11" id="KW-1185">Reference proteome</keyword>